<evidence type="ECO:0000259" key="6">
    <source>
        <dbReference type="PROSITE" id="PS51366"/>
    </source>
</evidence>
<dbReference type="EMBL" id="OVEO01000011">
    <property type="protein sequence ID" value="SPQ99279.1"/>
    <property type="molecule type" value="Genomic_DNA"/>
</dbReference>
<dbReference type="OrthoDB" id="414546at2759"/>
<keyword evidence="9" id="KW-1185">Reference proteome</keyword>
<dbReference type="Proteomes" id="UP000290189">
    <property type="component" value="Unassembled WGS sequence"/>
</dbReference>
<sequence>MPNAKRGSFSSAVPADADVGKREYAGQRWGDALTDDAAYIGEDLHALDDHDPNFDDIQDQKVLMGNFVPPTPSAVKRVVHSSEVKATVQDLVHRFLVSYDTDAFTTQLEEINNVSWTYEIPKIIISISLDCTEEQRAALCDLLRHLVNHGSVTRRHVEIAFGRLLNRLDDLSLDVPNAGELFREFLRRAVANGYCDSDAAELMRQGSLLRENPEEVARVRPLIAKMVDAYLGSEDDVEEADLAIQKIGAPQFGHEIVKKLIYAATDKSDRDCESACKLLVHLSTTGTVCPLEIEKGFQQILDLIDDVITDIPGIVDHVACFVARAVNDEVLPPAFLTRTRMDLNFHDLGIQVIDLAEALLNLHAPGLYLCSIWDEKNAPEVQAAMGEIIDEFLAAESSEEAHRLLKAPHIGPRFIKRLFTVALDRDRAAIQSFIDLLSSPASDYDRCNIRKGLDLIRSCIADLKVDVPNAPELLDHVTASLKHVIS</sequence>
<dbReference type="STRING" id="37360.A0A0G4IM66"/>
<dbReference type="PANTHER" id="PTHR12626">
    <property type="entry name" value="PROGRAMMED CELL DEATH 4"/>
    <property type="match status" value="1"/>
</dbReference>
<evidence type="ECO:0000313" key="9">
    <source>
        <dbReference type="Proteomes" id="UP000039324"/>
    </source>
</evidence>
<accession>A0A0G4IM66</accession>
<dbReference type="OMA" id="MSFAMER"/>
<evidence type="ECO:0000256" key="5">
    <source>
        <dbReference type="ARBA" id="ARBA00023242"/>
    </source>
</evidence>
<name>A0A0G4IM66_PLABS</name>
<comment type="subcellular location">
    <subcellularLocation>
        <location evidence="1">Cytoplasm</location>
    </subcellularLocation>
</comment>
<dbReference type="InterPro" id="IPR003891">
    <property type="entry name" value="Initiation_fac_eIF4g_MI"/>
</dbReference>
<evidence type="ECO:0000256" key="1">
    <source>
        <dbReference type="ARBA" id="ARBA00004496"/>
    </source>
</evidence>
<gene>
    <name evidence="7" type="ORF">PBRA_005012</name>
    <name evidence="8" type="ORF">PLBR_LOCUS6494</name>
</gene>
<dbReference type="InterPro" id="IPR039778">
    <property type="entry name" value="PDCD4"/>
</dbReference>
<organism evidence="7 9">
    <name type="scientific">Plasmodiophora brassicae</name>
    <name type="common">Clubroot disease agent</name>
    <dbReference type="NCBI Taxonomy" id="37360"/>
    <lineage>
        <taxon>Eukaryota</taxon>
        <taxon>Sar</taxon>
        <taxon>Rhizaria</taxon>
        <taxon>Endomyxa</taxon>
        <taxon>Phytomyxea</taxon>
        <taxon>Plasmodiophorida</taxon>
        <taxon>Plasmodiophoridae</taxon>
        <taxon>Plasmodiophora</taxon>
    </lineage>
</organism>
<protein>
    <recommendedName>
        <fullName evidence="6">MI domain-containing protein</fullName>
    </recommendedName>
</protein>
<evidence type="ECO:0000313" key="8">
    <source>
        <dbReference type="EMBL" id="SPQ99279.1"/>
    </source>
</evidence>
<dbReference type="GO" id="GO:0005737">
    <property type="term" value="C:cytoplasm"/>
    <property type="evidence" value="ECO:0007669"/>
    <property type="project" value="UniProtKB-SubCell"/>
</dbReference>
<dbReference type="PANTHER" id="PTHR12626:SF0">
    <property type="entry name" value="PROGRAMMED CELL DEATH PROTEIN 4"/>
    <property type="match status" value="1"/>
</dbReference>
<evidence type="ECO:0000256" key="2">
    <source>
        <dbReference type="ARBA" id="ARBA00005497"/>
    </source>
</evidence>
<keyword evidence="4" id="KW-0677">Repeat</keyword>
<evidence type="ECO:0000256" key="4">
    <source>
        <dbReference type="ARBA" id="ARBA00022737"/>
    </source>
</evidence>
<evidence type="ECO:0000313" key="7">
    <source>
        <dbReference type="EMBL" id="CEO96341.1"/>
    </source>
</evidence>
<evidence type="ECO:0000313" key="10">
    <source>
        <dbReference type="Proteomes" id="UP000290189"/>
    </source>
</evidence>
<comment type="similarity">
    <text evidence="2">Belongs to the PDCD4 family.</text>
</comment>
<dbReference type="Proteomes" id="UP000039324">
    <property type="component" value="Unassembled WGS sequence"/>
</dbReference>
<dbReference type="Pfam" id="PF02847">
    <property type="entry name" value="MA3"/>
    <property type="match status" value="2"/>
</dbReference>
<feature type="domain" description="MI" evidence="6">
    <location>
        <begin position="83"/>
        <end position="205"/>
    </location>
</feature>
<keyword evidence="8" id="KW-0496">Mitochondrion</keyword>
<dbReference type="EMBL" id="CDSF01000057">
    <property type="protein sequence ID" value="CEO96341.1"/>
    <property type="molecule type" value="Genomic_DNA"/>
</dbReference>
<feature type="domain" description="MI" evidence="6">
    <location>
        <begin position="218"/>
        <end position="341"/>
    </location>
</feature>
<dbReference type="InterPro" id="IPR016024">
    <property type="entry name" value="ARM-type_fold"/>
</dbReference>
<keyword evidence="5" id="KW-0539">Nucleus</keyword>
<dbReference type="SMART" id="SM00544">
    <property type="entry name" value="MA3"/>
    <property type="match status" value="2"/>
</dbReference>
<proteinExistence type="inferred from homology"/>
<reference evidence="8 10" key="2">
    <citation type="submission" date="2018-03" db="EMBL/GenBank/DDBJ databases">
        <authorList>
            <person name="Fogelqvist J."/>
        </authorList>
    </citation>
    <scope>NUCLEOTIDE SEQUENCE [LARGE SCALE GENOMIC DNA]</scope>
</reference>
<dbReference type="PROSITE" id="PS51366">
    <property type="entry name" value="MI"/>
    <property type="match status" value="3"/>
</dbReference>
<dbReference type="GO" id="GO:0045892">
    <property type="term" value="P:negative regulation of DNA-templated transcription"/>
    <property type="evidence" value="ECO:0007669"/>
    <property type="project" value="InterPro"/>
</dbReference>
<dbReference type="AlphaFoldDB" id="A0A0G4IM66"/>
<reference evidence="7 9" key="1">
    <citation type="submission" date="2015-02" db="EMBL/GenBank/DDBJ databases">
        <authorList>
            <person name="Chooi Y.-H."/>
        </authorList>
    </citation>
    <scope>NUCLEOTIDE SEQUENCE [LARGE SCALE GENOMIC DNA]</scope>
    <source>
        <strain evidence="7">E3</strain>
    </source>
</reference>
<dbReference type="SUPFAM" id="SSF48371">
    <property type="entry name" value="ARM repeat"/>
    <property type="match status" value="3"/>
</dbReference>
<feature type="domain" description="MI" evidence="6">
    <location>
        <begin position="380"/>
        <end position="486"/>
    </location>
</feature>
<dbReference type="Gene3D" id="1.25.40.180">
    <property type="match status" value="3"/>
</dbReference>
<keyword evidence="3" id="KW-0963">Cytoplasm</keyword>
<evidence type="ECO:0000256" key="3">
    <source>
        <dbReference type="ARBA" id="ARBA00022490"/>
    </source>
</evidence>
<geneLocation type="mitochondrion" evidence="8"/>